<feature type="domain" description="Tyr recombinase" evidence="6">
    <location>
        <begin position="202"/>
        <end position="395"/>
    </location>
</feature>
<dbReference type="AlphaFoldDB" id="A0AAU7DLP5"/>
<sequence length="401" mass="46395">MANSKVALVRRVKTDKGWRYYPAAYAANGKVQPGLVIADDKEVKYTVGHYALRYYQGTRLIFEALKGATPAGAEAKRMLKESRLSALIVAREAGIAIKTSDPLKRKTLAAQLSQFLTDTADRGSLKAFEAYRLACGEFLKVIGRQYADEIEPEDIVKFQKALAERGMSARTVSNRHTNVKTFLKFLEYDTKKLPKPPKYDKTMPEIYSDKELNSLFKAVTCPRENLLYRLLLQTGVREQEAMFLEWEDIDRETKVLRLRSKVKRWGFRLKDFEERELPLSDDLIARLMTYKRKHAGVSTLIFSRDGKPDSHMLRTLKRQVRRAELDCGKCDGCQGKYRECERWFLHKFRATFCTKMHRNPEIDLRTLQSLMGHSDLASTMRYLRPAEKVQTQALVNRMKWS</sequence>
<proteinExistence type="inferred from homology"/>
<dbReference type="SUPFAM" id="SSF56349">
    <property type="entry name" value="DNA breaking-rejoining enzymes"/>
    <property type="match status" value="1"/>
</dbReference>
<gene>
    <name evidence="8" type="ORF">P8935_01495</name>
</gene>
<name>A0AAU7DLP5_9BACT</name>
<organism evidence="8">
    <name type="scientific">Telmatobacter sp. DSM 110680</name>
    <dbReference type="NCBI Taxonomy" id="3036704"/>
    <lineage>
        <taxon>Bacteria</taxon>
        <taxon>Pseudomonadati</taxon>
        <taxon>Acidobacteriota</taxon>
        <taxon>Terriglobia</taxon>
        <taxon>Terriglobales</taxon>
        <taxon>Acidobacteriaceae</taxon>
        <taxon>Telmatobacter</taxon>
    </lineage>
</organism>
<dbReference type="PROSITE" id="PS51900">
    <property type="entry name" value="CB"/>
    <property type="match status" value="1"/>
</dbReference>
<dbReference type="PANTHER" id="PTHR30349:SF41">
    <property type="entry name" value="INTEGRASE_RECOMBINASE PROTEIN MJ0367-RELATED"/>
    <property type="match status" value="1"/>
</dbReference>
<dbReference type="GO" id="GO:0003677">
    <property type="term" value="F:DNA binding"/>
    <property type="evidence" value="ECO:0007669"/>
    <property type="project" value="UniProtKB-UniRule"/>
</dbReference>
<dbReference type="PANTHER" id="PTHR30349">
    <property type="entry name" value="PHAGE INTEGRASE-RELATED"/>
    <property type="match status" value="1"/>
</dbReference>
<dbReference type="CDD" id="cd00397">
    <property type="entry name" value="DNA_BRE_C"/>
    <property type="match status" value="1"/>
</dbReference>
<evidence type="ECO:0000256" key="1">
    <source>
        <dbReference type="ARBA" id="ARBA00008857"/>
    </source>
</evidence>
<evidence type="ECO:0000259" key="6">
    <source>
        <dbReference type="PROSITE" id="PS51898"/>
    </source>
</evidence>
<protein>
    <submittedName>
        <fullName evidence="8">Tyrosine-type recombinase/integrase</fullName>
    </submittedName>
</protein>
<evidence type="ECO:0000259" key="7">
    <source>
        <dbReference type="PROSITE" id="PS51900"/>
    </source>
</evidence>
<keyword evidence="2" id="KW-0229">DNA integration</keyword>
<evidence type="ECO:0000256" key="2">
    <source>
        <dbReference type="ARBA" id="ARBA00022908"/>
    </source>
</evidence>
<dbReference type="InterPro" id="IPR050090">
    <property type="entry name" value="Tyrosine_recombinase_XerCD"/>
</dbReference>
<dbReference type="PROSITE" id="PS51898">
    <property type="entry name" value="TYR_RECOMBINASE"/>
    <property type="match status" value="1"/>
</dbReference>
<keyword evidence="3 5" id="KW-0238">DNA-binding</keyword>
<dbReference type="InterPro" id="IPR044068">
    <property type="entry name" value="CB"/>
</dbReference>
<comment type="similarity">
    <text evidence="1">Belongs to the 'phage' integrase family.</text>
</comment>
<dbReference type="EMBL" id="CP121196">
    <property type="protein sequence ID" value="XBH18017.1"/>
    <property type="molecule type" value="Genomic_DNA"/>
</dbReference>
<dbReference type="GO" id="GO:0006310">
    <property type="term" value="P:DNA recombination"/>
    <property type="evidence" value="ECO:0007669"/>
    <property type="project" value="UniProtKB-KW"/>
</dbReference>
<dbReference type="RefSeq" id="WP_348263243.1">
    <property type="nucleotide sequence ID" value="NZ_CP121196.1"/>
</dbReference>
<reference evidence="8" key="1">
    <citation type="submission" date="2023-03" db="EMBL/GenBank/DDBJ databases">
        <title>Edaphobacter sp.</title>
        <authorList>
            <person name="Huber K.J."/>
            <person name="Papendorf J."/>
            <person name="Pilke C."/>
            <person name="Bunk B."/>
            <person name="Sproeer C."/>
            <person name="Pester M."/>
        </authorList>
    </citation>
    <scope>NUCLEOTIDE SEQUENCE</scope>
    <source>
        <strain evidence="8">DSM 110680</strain>
    </source>
</reference>
<dbReference type="Gene3D" id="1.10.150.130">
    <property type="match status" value="1"/>
</dbReference>
<dbReference type="Pfam" id="PF00589">
    <property type="entry name" value="Phage_integrase"/>
    <property type="match status" value="1"/>
</dbReference>
<evidence type="ECO:0000313" key="8">
    <source>
        <dbReference type="EMBL" id="XBH18017.1"/>
    </source>
</evidence>
<dbReference type="InterPro" id="IPR010998">
    <property type="entry name" value="Integrase_recombinase_N"/>
</dbReference>
<dbReference type="Gene3D" id="1.10.443.10">
    <property type="entry name" value="Intergrase catalytic core"/>
    <property type="match status" value="1"/>
</dbReference>
<evidence type="ECO:0000256" key="5">
    <source>
        <dbReference type="PROSITE-ProRule" id="PRU01248"/>
    </source>
</evidence>
<dbReference type="InterPro" id="IPR002104">
    <property type="entry name" value="Integrase_catalytic"/>
</dbReference>
<evidence type="ECO:0000256" key="4">
    <source>
        <dbReference type="ARBA" id="ARBA00023172"/>
    </source>
</evidence>
<accession>A0AAU7DLP5</accession>
<dbReference type="InterPro" id="IPR011010">
    <property type="entry name" value="DNA_brk_join_enz"/>
</dbReference>
<dbReference type="InterPro" id="IPR013762">
    <property type="entry name" value="Integrase-like_cat_sf"/>
</dbReference>
<dbReference type="GO" id="GO:0015074">
    <property type="term" value="P:DNA integration"/>
    <property type="evidence" value="ECO:0007669"/>
    <property type="project" value="UniProtKB-KW"/>
</dbReference>
<feature type="domain" description="Core-binding (CB)" evidence="7">
    <location>
        <begin position="106"/>
        <end position="187"/>
    </location>
</feature>
<keyword evidence="4" id="KW-0233">DNA recombination</keyword>
<evidence type="ECO:0000256" key="3">
    <source>
        <dbReference type="ARBA" id="ARBA00023125"/>
    </source>
</evidence>